<dbReference type="Gene3D" id="3.40.50.300">
    <property type="entry name" value="P-loop containing nucleotide triphosphate hydrolases"/>
    <property type="match status" value="1"/>
</dbReference>
<dbReference type="SUPFAM" id="SSF52540">
    <property type="entry name" value="P-loop containing nucleoside triphosphate hydrolases"/>
    <property type="match status" value="1"/>
</dbReference>
<comment type="caution">
    <text evidence="15">The sequence shown here is derived from an EMBL/GenBank/DDBJ whole genome shotgun (WGS) entry which is preliminary data.</text>
</comment>
<dbReference type="eggNOG" id="COG0324">
    <property type="taxonomic scope" value="Bacteria"/>
</dbReference>
<dbReference type="InterPro" id="IPR018022">
    <property type="entry name" value="IPT"/>
</dbReference>
<dbReference type="GO" id="GO:0005524">
    <property type="term" value="F:ATP binding"/>
    <property type="evidence" value="ECO:0007669"/>
    <property type="project" value="UniProtKB-UniRule"/>
</dbReference>
<dbReference type="STRING" id="867903.ThesuDRAFT_00174"/>
<name>K6PZB3_9FIRM</name>
<feature type="site" description="Interaction with substrate tRNA" evidence="10">
    <location>
        <position position="95"/>
    </location>
</feature>
<comment type="caution">
    <text evidence="10">Lacks conserved residue(s) required for the propagation of feature annotation.</text>
</comment>
<dbReference type="FunFam" id="1.10.20.140:FF:000001">
    <property type="entry name" value="tRNA dimethylallyltransferase"/>
    <property type="match status" value="1"/>
</dbReference>
<evidence type="ECO:0000256" key="12">
    <source>
        <dbReference type="RuleBase" id="RU003784"/>
    </source>
</evidence>
<dbReference type="HOGENOM" id="CLU_032616_0_1_9"/>
<keyword evidence="16" id="KW-1185">Reference proteome</keyword>
<gene>
    <name evidence="10" type="primary">miaA</name>
    <name evidence="15" type="ORF">ThesuDRAFT_00174</name>
</gene>
<dbReference type="Pfam" id="PF01715">
    <property type="entry name" value="IPPT"/>
    <property type="match status" value="1"/>
</dbReference>
<dbReference type="InterPro" id="IPR027417">
    <property type="entry name" value="P-loop_NTPase"/>
</dbReference>
<dbReference type="NCBIfam" id="TIGR00174">
    <property type="entry name" value="miaA"/>
    <property type="match status" value="1"/>
</dbReference>
<feature type="site" description="Interaction with substrate tRNA" evidence="10">
    <location>
        <position position="118"/>
    </location>
</feature>
<keyword evidence="7 10" id="KW-0067">ATP-binding</keyword>
<dbReference type="HAMAP" id="MF_00185">
    <property type="entry name" value="IPP_trans"/>
    <property type="match status" value="1"/>
</dbReference>
<sequence length="328" mass="37171">MIVGPTAVGKTELSLLLADLMPVEVVSADSTQVYRGLDIGTDKVDPAVRRRIPHHLIDIRDPDEPYSVADFRRDATAAIQAICRRGRYPVLVGGTGYYVTALLRGFDFEPVPPDPDLRRRLEEEYEKLGPEALHRRLAAVDPQRAAVIYPRDRKRLVRALEIWYQTGRPPSQFAPPRSGPLAFAARCYGLTAPRDDVYRAIARRVDRQLARGLVEEVRRLLEAGYDPRLPALQALGYKEIAGYLRGEYDLAEARRRLIRNTRHYAKRQWTWFRHQLPEVRWFDRREWTLPQVARFIAAEAGAGMPSGKVRAPVAPAKDDPGQAPAPGR</sequence>
<evidence type="ECO:0000256" key="9">
    <source>
        <dbReference type="ARBA" id="ARBA00049563"/>
    </source>
</evidence>
<dbReference type="AlphaFoldDB" id="K6PZB3"/>
<dbReference type="PANTHER" id="PTHR11088">
    <property type="entry name" value="TRNA DIMETHYLALLYLTRANSFERASE"/>
    <property type="match status" value="1"/>
</dbReference>
<organism evidence="15 16">
    <name type="scientific">Thermaerobacter subterraneus DSM 13965</name>
    <dbReference type="NCBI Taxonomy" id="867903"/>
    <lineage>
        <taxon>Bacteria</taxon>
        <taxon>Bacillati</taxon>
        <taxon>Bacillota</taxon>
        <taxon>Clostridia</taxon>
        <taxon>Eubacteriales</taxon>
        <taxon>Clostridiales Family XVII. Incertae Sedis</taxon>
        <taxon>Thermaerobacter</taxon>
    </lineage>
</organism>
<evidence type="ECO:0000256" key="5">
    <source>
        <dbReference type="ARBA" id="ARBA00022694"/>
    </source>
</evidence>
<dbReference type="EMBL" id="AENY02000004">
    <property type="protein sequence ID" value="EKP93929.1"/>
    <property type="molecule type" value="Genomic_DNA"/>
</dbReference>
<keyword evidence="6 10" id="KW-0547">Nucleotide-binding</keyword>
<evidence type="ECO:0000256" key="2">
    <source>
        <dbReference type="ARBA" id="ARBA00003213"/>
    </source>
</evidence>
<evidence type="ECO:0000256" key="6">
    <source>
        <dbReference type="ARBA" id="ARBA00022741"/>
    </source>
</evidence>
<comment type="function">
    <text evidence="2 10 12">Catalyzes the transfer of a dimethylallyl group onto the adenine at position 37 in tRNAs that read codons beginning with uridine, leading to the formation of N6-(dimethylallyl)adenosine (i(6)A).</text>
</comment>
<protein>
    <recommendedName>
        <fullName evidence="10">tRNA dimethylallyltransferase</fullName>
        <ecNumber evidence="10">2.5.1.75</ecNumber>
    </recommendedName>
    <alternativeName>
        <fullName evidence="10">Dimethylallyl diphosphate:tRNA dimethylallyltransferase</fullName>
        <shortName evidence="10">DMAPP:tRNA dimethylallyltransferase</shortName>
        <shortName evidence="10">DMATase</shortName>
    </alternativeName>
    <alternativeName>
        <fullName evidence="10">Isopentenyl-diphosphate:tRNA isopentenyltransferase</fullName>
        <shortName evidence="10">IPP transferase</shortName>
        <shortName evidence="10">IPPT</shortName>
        <shortName evidence="10">IPTase</shortName>
    </alternativeName>
</protein>
<dbReference type="InterPro" id="IPR039657">
    <property type="entry name" value="Dimethylallyltransferase"/>
</dbReference>
<feature type="region of interest" description="Disordered" evidence="14">
    <location>
        <begin position="303"/>
        <end position="328"/>
    </location>
</feature>
<evidence type="ECO:0000256" key="7">
    <source>
        <dbReference type="ARBA" id="ARBA00022840"/>
    </source>
</evidence>
<evidence type="ECO:0000313" key="15">
    <source>
        <dbReference type="EMBL" id="EKP93929.1"/>
    </source>
</evidence>
<feature type="binding site" evidence="10">
    <location>
        <begin position="4"/>
        <end position="11"/>
    </location>
    <ligand>
        <name>ATP</name>
        <dbReference type="ChEBI" id="CHEBI:30616"/>
    </ligand>
</feature>
<proteinExistence type="inferred from homology"/>
<keyword evidence="4 10" id="KW-0808">Transferase</keyword>
<dbReference type="Proteomes" id="UP000005710">
    <property type="component" value="Unassembled WGS sequence"/>
</dbReference>
<evidence type="ECO:0000256" key="3">
    <source>
        <dbReference type="ARBA" id="ARBA00005842"/>
    </source>
</evidence>
<feature type="binding site" evidence="10">
    <location>
        <begin position="6"/>
        <end position="11"/>
    </location>
    <ligand>
        <name>substrate</name>
    </ligand>
</feature>
<feature type="region of interest" description="Interaction with substrate tRNA" evidence="10">
    <location>
        <begin position="29"/>
        <end position="32"/>
    </location>
</feature>
<dbReference type="GO" id="GO:0006400">
    <property type="term" value="P:tRNA modification"/>
    <property type="evidence" value="ECO:0007669"/>
    <property type="project" value="TreeGrafter"/>
</dbReference>
<evidence type="ECO:0000313" key="16">
    <source>
        <dbReference type="Proteomes" id="UP000005710"/>
    </source>
</evidence>
<comment type="subunit">
    <text evidence="10">Monomer.</text>
</comment>
<dbReference type="Gene3D" id="1.10.20.140">
    <property type="match status" value="1"/>
</dbReference>
<keyword evidence="5 10" id="KW-0819">tRNA processing</keyword>
<comment type="similarity">
    <text evidence="3 10 13">Belongs to the IPP transferase family.</text>
</comment>
<evidence type="ECO:0000256" key="4">
    <source>
        <dbReference type="ARBA" id="ARBA00022679"/>
    </source>
</evidence>
<comment type="catalytic activity">
    <reaction evidence="9 10 11">
        <text>adenosine(37) in tRNA + dimethylallyl diphosphate = N(6)-dimethylallyladenosine(37) in tRNA + diphosphate</text>
        <dbReference type="Rhea" id="RHEA:26482"/>
        <dbReference type="Rhea" id="RHEA-COMP:10162"/>
        <dbReference type="Rhea" id="RHEA-COMP:10375"/>
        <dbReference type="ChEBI" id="CHEBI:33019"/>
        <dbReference type="ChEBI" id="CHEBI:57623"/>
        <dbReference type="ChEBI" id="CHEBI:74411"/>
        <dbReference type="ChEBI" id="CHEBI:74415"/>
        <dbReference type="EC" id="2.5.1.75"/>
    </reaction>
</comment>
<comment type="cofactor">
    <cofactor evidence="1 10">
        <name>Mg(2+)</name>
        <dbReference type="ChEBI" id="CHEBI:18420"/>
    </cofactor>
</comment>
<evidence type="ECO:0000256" key="14">
    <source>
        <dbReference type="SAM" id="MobiDB-lite"/>
    </source>
</evidence>
<dbReference type="PANTHER" id="PTHR11088:SF60">
    <property type="entry name" value="TRNA DIMETHYLALLYLTRANSFERASE"/>
    <property type="match status" value="1"/>
</dbReference>
<keyword evidence="8 10" id="KW-0460">Magnesium</keyword>
<evidence type="ECO:0000256" key="8">
    <source>
        <dbReference type="ARBA" id="ARBA00022842"/>
    </source>
</evidence>
<accession>K6PZB3</accession>
<evidence type="ECO:0000256" key="1">
    <source>
        <dbReference type="ARBA" id="ARBA00001946"/>
    </source>
</evidence>
<evidence type="ECO:0000256" key="13">
    <source>
        <dbReference type="RuleBase" id="RU003785"/>
    </source>
</evidence>
<dbReference type="GO" id="GO:0052381">
    <property type="term" value="F:tRNA dimethylallyltransferase activity"/>
    <property type="evidence" value="ECO:0007669"/>
    <property type="project" value="UniProtKB-UniRule"/>
</dbReference>
<reference evidence="15" key="1">
    <citation type="submission" date="2010-10" db="EMBL/GenBank/DDBJ databases">
        <authorList>
            <consortium name="US DOE Joint Genome Institute (JGI-PGF)"/>
            <person name="Lucas S."/>
            <person name="Copeland A."/>
            <person name="Lapidus A."/>
            <person name="Bruce D."/>
            <person name="Goodwin L."/>
            <person name="Pitluck S."/>
            <person name="Kyrpides N."/>
            <person name="Mavromatis K."/>
            <person name="Detter J.C."/>
            <person name="Han C."/>
            <person name="Land M."/>
            <person name="Hauser L."/>
            <person name="Markowitz V."/>
            <person name="Cheng J.-F."/>
            <person name="Hugenholtz P."/>
            <person name="Woyke T."/>
            <person name="Wu D."/>
            <person name="Pukall R."/>
            <person name="Wahrenburg C."/>
            <person name="Brambilla E."/>
            <person name="Klenk H.-P."/>
            <person name="Eisen J.A."/>
        </authorList>
    </citation>
    <scope>NUCLEOTIDE SEQUENCE [LARGE SCALE GENOMIC DNA]</scope>
    <source>
        <strain evidence="15">DSM 13965</strain>
    </source>
</reference>
<reference evidence="15" key="2">
    <citation type="submission" date="2012-10" db="EMBL/GenBank/DDBJ databases">
        <title>Improved high-quality draft of Thermaerobacter subterraneus C21, DSM 13965.</title>
        <authorList>
            <consortium name="DOE Joint Genome Institute"/>
            <person name="Eisen J."/>
            <person name="Huntemann M."/>
            <person name="Wei C.-L."/>
            <person name="Han J."/>
            <person name="Detter J.C."/>
            <person name="Han C."/>
            <person name="Tapia R."/>
            <person name="Chen A."/>
            <person name="Kyrpides N."/>
            <person name="Mavromatis K."/>
            <person name="Markowitz V."/>
            <person name="Szeto E."/>
            <person name="Ivanova N."/>
            <person name="Mikhailova N."/>
            <person name="Ovchinnikova G."/>
            <person name="Pagani I."/>
            <person name="Pati A."/>
            <person name="Goodwin L."/>
            <person name="Nordberg H.P."/>
            <person name="Cantor M.N."/>
            <person name="Hua S.X."/>
            <person name="Woyke T."/>
            <person name="Eisen J."/>
            <person name="Klenk H.-P."/>
        </authorList>
    </citation>
    <scope>NUCLEOTIDE SEQUENCE [LARGE SCALE GENOMIC DNA]</scope>
    <source>
        <strain evidence="15">DSM 13965</strain>
    </source>
</reference>
<evidence type="ECO:0000256" key="11">
    <source>
        <dbReference type="RuleBase" id="RU003783"/>
    </source>
</evidence>
<evidence type="ECO:0000256" key="10">
    <source>
        <dbReference type="HAMAP-Rule" id="MF_00185"/>
    </source>
</evidence>
<dbReference type="EC" id="2.5.1.75" evidence="10"/>